<proteinExistence type="predicted"/>
<evidence type="ECO:0000313" key="2">
    <source>
        <dbReference type="Proteomes" id="UP001170959"/>
    </source>
</evidence>
<comment type="caution">
    <text evidence="1">The sequence shown here is derived from an EMBL/GenBank/DDBJ whole genome shotgun (WGS) entry which is preliminary data.</text>
</comment>
<dbReference type="InterPro" id="IPR032066">
    <property type="entry name" value="GP3_package"/>
</dbReference>
<gene>
    <name evidence="1" type="ORF">HX001_14395</name>
</gene>
<protein>
    <submittedName>
        <fullName evidence="1">Uncharacterized protein</fullName>
    </submittedName>
</protein>
<sequence length="281" mass="32067">MTKQSKSQIIKEWKSSDIKIKKDSKGLLWVVLGKEKVRLPKDLTNIKSITLSQAEGFLGLDKAINDLVDDVEKERKVKSKAPWMIGNKFWQQRSKHGRDKLFQSADLLWEAACEYFQWCDDNPWVKVEQKKGNSSIDILELMQFAKKEGADLDQVMKNATSTLIEIPTARPYTYQGLCGYLDGINVGYFNDFEKSLVGKEDADSKDFSVIITRIREVIYQQKFEGATVGTFSATIISRDLGLTDKKEIENNHSGEIKNNIDYSKIPTEALQLILKSQKDEQ</sequence>
<dbReference type="Proteomes" id="UP001170959">
    <property type="component" value="Unassembled WGS sequence"/>
</dbReference>
<dbReference type="RefSeq" id="WP_286494124.1">
    <property type="nucleotide sequence ID" value="NZ_JACAGJ010000008.1"/>
</dbReference>
<accession>A0AAJ1QGT3</accession>
<dbReference type="Pfam" id="PF16677">
    <property type="entry name" value="GP3_package"/>
    <property type="match status" value="1"/>
</dbReference>
<dbReference type="AlphaFoldDB" id="A0AAJ1QGT3"/>
<name>A0AAJ1QGT3_9FLAO</name>
<reference evidence="1" key="2">
    <citation type="journal article" date="2022" name="Sci. Total Environ.">
        <title>Prevalence, transmission, and molecular epidemiology of tet(X)-positive bacteria among humans, animals, and environmental niches in China: An epidemiological, and genomic-based study.</title>
        <authorList>
            <person name="Dong N."/>
            <person name="Zeng Y."/>
            <person name="Cai C."/>
            <person name="Sun C."/>
            <person name="Lu J."/>
            <person name="Liu C."/>
            <person name="Zhou H."/>
            <person name="Sun Q."/>
            <person name="Shu L."/>
            <person name="Wang H."/>
            <person name="Wang Y."/>
            <person name="Wang S."/>
            <person name="Wu C."/>
            <person name="Chan E.W."/>
            <person name="Chen G."/>
            <person name="Shen Z."/>
            <person name="Chen S."/>
            <person name="Zhang R."/>
        </authorList>
    </citation>
    <scope>NUCLEOTIDE SEQUENCE</scope>
    <source>
        <strain evidence="1">R655-4</strain>
    </source>
</reference>
<organism evidence="1 2">
    <name type="scientific">Empedobacter brevis</name>
    <dbReference type="NCBI Taxonomy" id="247"/>
    <lineage>
        <taxon>Bacteria</taxon>
        <taxon>Pseudomonadati</taxon>
        <taxon>Bacteroidota</taxon>
        <taxon>Flavobacteriia</taxon>
        <taxon>Flavobacteriales</taxon>
        <taxon>Weeksellaceae</taxon>
        <taxon>Empedobacter</taxon>
    </lineage>
</organism>
<evidence type="ECO:0000313" key="1">
    <source>
        <dbReference type="EMBL" id="MDM1073676.1"/>
    </source>
</evidence>
<dbReference type="Gene3D" id="1.10.132.80">
    <property type="match status" value="1"/>
</dbReference>
<reference evidence="1" key="1">
    <citation type="submission" date="2020-06" db="EMBL/GenBank/DDBJ databases">
        <authorList>
            <person name="Dong N."/>
        </authorList>
    </citation>
    <scope>NUCLEOTIDE SEQUENCE</scope>
    <source>
        <strain evidence="1">R655-4</strain>
    </source>
</reference>
<dbReference type="EMBL" id="JACAGJ010000008">
    <property type="protein sequence ID" value="MDM1073676.1"/>
    <property type="molecule type" value="Genomic_DNA"/>
</dbReference>